<gene>
    <name evidence="3" type="ORF">HMPREF9418_0654</name>
</gene>
<dbReference type="InterPro" id="IPR018637">
    <property type="entry name" value="DUF2059"/>
</dbReference>
<feature type="signal peptide" evidence="1">
    <location>
        <begin position="1"/>
        <end position="32"/>
    </location>
</feature>
<comment type="caution">
    <text evidence="3">The sequence shown here is derived from an EMBL/GenBank/DDBJ whole genome shotgun (WGS) entry which is preliminary data.</text>
</comment>
<dbReference type="Proteomes" id="UP000004982">
    <property type="component" value="Unassembled WGS sequence"/>
</dbReference>
<dbReference type="AlphaFoldDB" id="A0AA36UKM1"/>
<protein>
    <recommendedName>
        <fullName evidence="2">DUF2059 domain-containing protein</fullName>
    </recommendedName>
</protein>
<keyword evidence="1" id="KW-0732">Signal</keyword>
<evidence type="ECO:0000313" key="4">
    <source>
        <dbReference type="Proteomes" id="UP000004982"/>
    </source>
</evidence>
<organism evidence="3 4">
    <name type="scientific">Neisseria macacae ATCC 33926</name>
    <dbReference type="NCBI Taxonomy" id="997348"/>
    <lineage>
        <taxon>Bacteria</taxon>
        <taxon>Pseudomonadati</taxon>
        <taxon>Pseudomonadota</taxon>
        <taxon>Betaproteobacteria</taxon>
        <taxon>Neisseriales</taxon>
        <taxon>Neisseriaceae</taxon>
        <taxon>Neisseria</taxon>
    </lineage>
</organism>
<dbReference type="EMBL" id="AFQE01000033">
    <property type="protein sequence ID" value="EGQ77844.1"/>
    <property type="molecule type" value="Genomic_DNA"/>
</dbReference>
<evidence type="ECO:0000259" key="2">
    <source>
        <dbReference type="Pfam" id="PF09832"/>
    </source>
</evidence>
<evidence type="ECO:0000256" key="1">
    <source>
        <dbReference type="SAM" id="SignalP"/>
    </source>
</evidence>
<reference evidence="3 4" key="1">
    <citation type="submission" date="2011-05" db="EMBL/GenBank/DDBJ databases">
        <authorList>
            <person name="Muzny D."/>
            <person name="Qin X."/>
            <person name="Deng J."/>
            <person name="Jiang H."/>
            <person name="Liu Y."/>
            <person name="Qu J."/>
            <person name="Song X.-Z."/>
            <person name="Zhang L."/>
            <person name="Thornton R."/>
            <person name="Coyle M."/>
            <person name="Francisco L."/>
            <person name="Jackson L."/>
            <person name="Javaid M."/>
            <person name="Korchina V."/>
            <person name="Kovar C."/>
            <person name="Mata R."/>
            <person name="Mathew T."/>
            <person name="Ngo R."/>
            <person name="Nguyen L."/>
            <person name="Nguyen N."/>
            <person name="Okwuonu G."/>
            <person name="Ongeri F."/>
            <person name="Pham C."/>
            <person name="Simmons D."/>
            <person name="Wilczek-Boney K."/>
            <person name="Hale W."/>
            <person name="Jakkamsetti A."/>
            <person name="Pham P."/>
            <person name="Ruth R."/>
            <person name="San Lucas F."/>
            <person name="Warren J."/>
            <person name="Zhang J."/>
            <person name="Zhao Z."/>
            <person name="Zhou C."/>
            <person name="Zhu D."/>
            <person name="Lee S."/>
            <person name="Bess C."/>
            <person name="Blankenburg K."/>
            <person name="Forbes L."/>
            <person name="Fu Q."/>
            <person name="Gubbala S."/>
            <person name="Hirani K."/>
            <person name="Jayaseelan J.C."/>
            <person name="Lara F."/>
            <person name="Munidasa M."/>
            <person name="Palculict T."/>
            <person name="Patil S."/>
            <person name="Pu L.-L."/>
            <person name="Saada N."/>
            <person name="Tang L."/>
            <person name="Weissenberger G."/>
            <person name="Zhu Y."/>
            <person name="Hemphill L."/>
            <person name="Shang Y."/>
            <person name="Youmans B."/>
            <person name="Ayvaz T."/>
            <person name="Ross M."/>
            <person name="Santibanez J."/>
            <person name="Aqrawi P."/>
            <person name="Gross S."/>
            <person name="Joshi V."/>
            <person name="Fowler G."/>
            <person name="Nazareth L."/>
            <person name="Reid J."/>
            <person name="Worley K."/>
            <person name="Petrosino J."/>
            <person name="Highlander S."/>
            <person name="Gibbs R."/>
        </authorList>
    </citation>
    <scope>NUCLEOTIDE SEQUENCE [LARGE SCALE GENOMIC DNA]</scope>
    <source>
        <strain evidence="3 4">ATCC 33926</strain>
    </source>
</reference>
<feature type="domain" description="DUF2059" evidence="2">
    <location>
        <begin position="119"/>
        <end position="160"/>
    </location>
</feature>
<sequence>MYPLNLKQEKKMKLKTLLLPFAALALCANAFAATPSDASLERLFEVQKMDALLEQSFQSMEGIVLSDPNVQKFLKDAPEDKRPQLEAVLKKYATRSIAEINTPQVRAQLRKAALDGMKTVYTQEEVNALIGFYSTAVGQSIMDKTPRYLEATMKPMMNILAGKYTQSNESANLRREIRQIMCNGKNPAQACAKQPNKPARKK</sequence>
<evidence type="ECO:0000313" key="3">
    <source>
        <dbReference type="EMBL" id="EGQ77844.1"/>
    </source>
</evidence>
<proteinExistence type="predicted"/>
<dbReference type="Pfam" id="PF09832">
    <property type="entry name" value="DUF2059"/>
    <property type="match status" value="1"/>
</dbReference>
<feature type="chain" id="PRO_5041430523" description="DUF2059 domain-containing protein" evidence="1">
    <location>
        <begin position="33"/>
        <end position="202"/>
    </location>
</feature>
<accession>A0AA36UKM1</accession>
<name>A0AA36UKM1_9NEIS</name>